<keyword evidence="6" id="KW-0496">Mitochondrion</keyword>
<proteinExistence type="inferred from homology"/>
<dbReference type="InterPro" id="IPR036527">
    <property type="entry name" value="SCP2_sterol-bd_dom_sf"/>
</dbReference>
<evidence type="ECO:0000256" key="1">
    <source>
        <dbReference type="ARBA" id="ARBA00004173"/>
    </source>
</evidence>
<dbReference type="Ensembl" id="ENSLLTT00000009979.1">
    <property type="protein sequence ID" value="ENSLLTP00000009613.1"/>
    <property type="gene ID" value="ENSLLTG00000005980.1"/>
</dbReference>
<evidence type="ECO:0000313" key="11">
    <source>
        <dbReference type="Ensembl" id="ENSLLTP00000009613.1"/>
    </source>
</evidence>
<dbReference type="Pfam" id="PF00106">
    <property type="entry name" value="adh_short"/>
    <property type="match status" value="1"/>
</dbReference>
<protein>
    <recommendedName>
        <fullName evidence="8">Hydroxysteroid dehydrogenase-like protein 2</fullName>
    </recommendedName>
</protein>
<dbReference type="Gene3D" id="3.30.1050.10">
    <property type="entry name" value="SCP2 sterol-binding domain"/>
    <property type="match status" value="1"/>
</dbReference>
<dbReference type="SUPFAM" id="SSF51735">
    <property type="entry name" value="NAD(P)-binding Rossmann-fold domains"/>
    <property type="match status" value="1"/>
</dbReference>
<dbReference type="InterPro" id="IPR003033">
    <property type="entry name" value="SCP2_sterol-bd_dom"/>
</dbReference>
<evidence type="ECO:0000313" key="12">
    <source>
        <dbReference type="Proteomes" id="UP000694406"/>
    </source>
</evidence>
<dbReference type="CDD" id="cd09762">
    <property type="entry name" value="HSDL2_SDR_c"/>
    <property type="match status" value="1"/>
</dbReference>
<evidence type="ECO:0000259" key="10">
    <source>
        <dbReference type="Pfam" id="PF02036"/>
    </source>
</evidence>
<dbReference type="FunFam" id="3.40.50.720:FF:000301">
    <property type="entry name" value="Hydroxysteroid dehydrogenase like 2"/>
    <property type="match status" value="1"/>
</dbReference>
<dbReference type="Proteomes" id="UP000694406">
    <property type="component" value="Unplaced"/>
</dbReference>
<keyword evidence="5" id="KW-0560">Oxidoreductase</keyword>
<dbReference type="Gene3D" id="3.40.50.720">
    <property type="entry name" value="NAD(P)-binding Rossmann-like Domain"/>
    <property type="match status" value="1"/>
</dbReference>
<dbReference type="GO" id="GO:0042632">
    <property type="term" value="P:cholesterol homeostasis"/>
    <property type="evidence" value="ECO:0007669"/>
    <property type="project" value="Ensembl"/>
</dbReference>
<keyword evidence="7" id="KW-0576">Peroxisome</keyword>
<feature type="region of interest" description="Disordered" evidence="9">
    <location>
        <begin position="334"/>
        <end position="367"/>
    </location>
</feature>
<evidence type="ECO:0000256" key="9">
    <source>
        <dbReference type="SAM" id="MobiDB-lite"/>
    </source>
</evidence>
<dbReference type="GeneTree" id="ENSGT00940000156729"/>
<keyword evidence="4" id="KW-0521">NADP</keyword>
<reference evidence="11" key="2">
    <citation type="submission" date="2025-09" db="UniProtKB">
        <authorList>
            <consortium name="Ensembl"/>
        </authorList>
    </citation>
    <scope>IDENTIFICATION</scope>
</reference>
<dbReference type="InterPro" id="IPR002347">
    <property type="entry name" value="SDR_fam"/>
</dbReference>
<evidence type="ECO:0000256" key="7">
    <source>
        <dbReference type="ARBA" id="ARBA00023140"/>
    </source>
</evidence>
<dbReference type="Pfam" id="PF02036">
    <property type="entry name" value="SCP2"/>
    <property type="match status" value="1"/>
</dbReference>
<dbReference type="PANTHER" id="PTHR42808:SF3">
    <property type="entry name" value="HYDROXYSTEROID DEHYDROGENASE-LIKE PROTEIN 2"/>
    <property type="match status" value="1"/>
</dbReference>
<dbReference type="GO" id="GO:0005777">
    <property type="term" value="C:peroxisome"/>
    <property type="evidence" value="ECO:0007669"/>
    <property type="project" value="UniProtKB-SubCell"/>
</dbReference>
<evidence type="ECO:0000256" key="3">
    <source>
        <dbReference type="ARBA" id="ARBA00006484"/>
    </source>
</evidence>
<sequence length="484" mass="52342">CLPNICNPCLAGCTLFITGASRGIGKAIALKAAKDGANIVVAAKTGVPHRTLPGTIYSAAEETGGKALPCIVNVREEDQIAEAVVLAVQKFGGIDVLVNNASAISLTGTLETPTKKVDLMMSANTRGTYLTSKLCLPYLRKSKIGHILNISPPINLNPIWFKNHCAYTISKYGMSMCVLGMAEEFRGEVAVNALWPQTAIYTSAMDMLGGANVEKQCRKTDILADAAYCILSKPKSFTGNFIIDEVLLREEGIKNFDVYAVAPGYPLIPDFFLDVDPDTIAMKMEAQGEKLLCLYHWLNQTELRIGLSGDFKSPFTKTQVLIFLLADGPIGASPTFKEEKKQDIVKNEGPDKTKAEGPDRDKPHVHFAADKPAGPVAETFKLIKGMINEDIVKATQGVYQFELSGEEGGTWYIDLKNKGGSAGIGEAPGKVDVIMNMSGNDFVKMFSGKLKPTMAFMSGKLTIRGDVALAIRLEKLMAQFNSKL</sequence>
<comment type="subcellular location">
    <subcellularLocation>
        <location evidence="1">Mitochondrion</location>
    </subcellularLocation>
    <subcellularLocation>
        <location evidence="2">Peroxisome</location>
    </subcellularLocation>
</comment>
<dbReference type="GO" id="GO:0016491">
    <property type="term" value="F:oxidoreductase activity"/>
    <property type="evidence" value="ECO:0007669"/>
    <property type="project" value="UniProtKB-KW"/>
</dbReference>
<reference evidence="11" key="1">
    <citation type="submission" date="2025-08" db="UniProtKB">
        <authorList>
            <consortium name="Ensembl"/>
        </authorList>
    </citation>
    <scope>IDENTIFICATION</scope>
</reference>
<accession>A0A8C5S243</accession>
<dbReference type="PRINTS" id="PR00081">
    <property type="entry name" value="GDHRDH"/>
</dbReference>
<evidence type="ECO:0000256" key="4">
    <source>
        <dbReference type="ARBA" id="ARBA00022857"/>
    </source>
</evidence>
<comment type="similarity">
    <text evidence="3">Belongs to the short-chain dehydrogenases/reductases (SDR) family.</text>
</comment>
<dbReference type="NCBIfam" id="NF006133">
    <property type="entry name" value="PRK08278.1"/>
    <property type="match status" value="1"/>
</dbReference>
<organism evidence="11 12">
    <name type="scientific">Laticauda laticaudata</name>
    <name type="common">Blue-ringed sea krait</name>
    <name type="synonym">Blue-lipped sea krait</name>
    <dbReference type="NCBI Taxonomy" id="8630"/>
    <lineage>
        <taxon>Eukaryota</taxon>
        <taxon>Metazoa</taxon>
        <taxon>Chordata</taxon>
        <taxon>Craniata</taxon>
        <taxon>Vertebrata</taxon>
        <taxon>Euteleostomi</taxon>
        <taxon>Lepidosauria</taxon>
        <taxon>Squamata</taxon>
        <taxon>Bifurcata</taxon>
        <taxon>Unidentata</taxon>
        <taxon>Episquamata</taxon>
        <taxon>Toxicofera</taxon>
        <taxon>Serpentes</taxon>
        <taxon>Colubroidea</taxon>
        <taxon>Elapidae</taxon>
        <taxon>Laticaudinae</taxon>
        <taxon>Laticauda</taxon>
    </lineage>
</organism>
<keyword evidence="12" id="KW-1185">Reference proteome</keyword>
<dbReference type="SUPFAM" id="SSF55718">
    <property type="entry name" value="SCP-like"/>
    <property type="match status" value="1"/>
</dbReference>
<evidence type="ECO:0000256" key="5">
    <source>
        <dbReference type="ARBA" id="ARBA00023002"/>
    </source>
</evidence>
<evidence type="ECO:0000256" key="8">
    <source>
        <dbReference type="ARBA" id="ARBA00040243"/>
    </source>
</evidence>
<dbReference type="GO" id="GO:0005739">
    <property type="term" value="C:mitochondrion"/>
    <property type="evidence" value="ECO:0007669"/>
    <property type="project" value="UniProtKB-SubCell"/>
</dbReference>
<feature type="domain" description="SCP2" evidence="10">
    <location>
        <begin position="388"/>
        <end position="477"/>
    </location>
</feature>
<dbReference type="PANTHER" id="PTHR42808">
    <property type="entry name" value="HYDROXYSTEROID DEHYDROGENASE-LIKE PROTEIN 2"/>
    <property type="match status" value="1"/>
</dbReference>
<evidence type="ECO:0000256" key="2">
    <source>
        <dbReference type="ARBA" id="ARBA00004275"/>
    </source>
</evidence>
<dbReference type="InterPro" id="IPR051935">
    <property type="entry name" value="HSDL2"/>
</dbReference>
<feature type="compositionally biased region" description="Basic and acidic residues" evidence="9">
    <location>
        <begin position="336"/>
        <end position="367"/>
    </location>
</feature>
<name>A0A8C5S243_LATLA</name>
<gene>
    <name evidence="11" type="primary">HSDL2</name>
</gene>
<evidence type="ECO:0000256" key="6">
    <source>
        <dbReference type="ARBA" id="ARBA00023128"/>
    </source>
</evidence>
<dbReference type="InterPro" id="IPR036291">
    <property type="entry name" value="NAD(P)-bd_dom_sf"/>
</dbReference>
<dbReference type="AlphaFoldDB" id="A0A8C5S243"/>